<dbReference type="AlphaFoldDB" id="A0AAE3XRC9"/>
<sequence>MNQSQQEYSHNNGAQRHADQKMKANWKAAQLRKKDKSDSSFESSNSDMGITQLHEDIEAMKSSRRFQMWNTPPDQMPVQKKDDIGGTGNHGGSSKPNNTGLPDKLKTGVENLSGYSMDDVKVHYNSDKPAQLQAHAYAQGTDIHVASGQEKHLPHEAWHVVQQKQGRVKPTKQMKGKVNVNDDPALERQADIMGQRANEFTSSPTNSELQQRSTWAPVSQLVGLEKLSEPKVHQLPQEQFDLQNRLMNYLSDKIENTKNDVKDTPFRIGSVELSWPELKPTFGKPLDDIPAGLQDGYDLVKDDNDLKGAIISTLIKTLEQAGQIEYFTKNPSIGKDNRILVEIDFYYERPKNAVGFHKDSIGKSLFVNLNFNNKEEIPGPEFVLNPPVVDEHDEHTAAKLPDVFKADLASERDRLPLADEIKATKVPPGGVVSFVDEMIHHTTPYLQHRAYGANISSDDLKQQMLDEKIIDVDYIVAYRLTNLLKEEGTKEVTKQQIIDMGFVEDSAKFITQTKDKTTVNEMNAYLTSNSIYQGMQEKMGEYGEGKKAYQFIDKLKSSAPDAPHDKAALLATGLSEKEANFILQGAESKTTAEIEKKLGGEALYQEMQNKHALIVGQKQVMDLIESGRLDIKRDELAATGLPRPKVEEVFANAGRHQLDTVALAHCEDTCKKDTETKRYPLSAHPLKRQMSGLLDEGKVPQPQDATYKRQFFRTWVQTIPK</sequence>
<organism evidence="3 4">
    <name type="scientific">Aureibacter tunicatorum</name>
    <dbReference type="NCBI Taxonomy" id="866807"/>
    <lineage>
        <taxon>Bacteria</taxon>
        <taxon>Pseudomonadati</taxon>
        <taxon>Bacteroidota</taxon>
        <taxon>Cytophagia</taxon>
        <taxon>Cytophagales</taxon>
        <taxon>Persicobacteraceae</taxon>
        <taxon>Aureibacter</taxon>
    </lineage>
</organism>
<dbReference type="Pfam" id="PF13699">
    <property type="entry name" value="eCIS_core"/>
    <property type="match status" value="1"/>
</dbReference>
<keyword evidence="4" id="KW-1185">Reference proteome</keyword>
<comment type="caution">
    <text evidence="3">The sequence shown here is derived from an EMBL/GenBank/DDBJ whole genome shotgun (WGS) entry which is preliminary data.</text>
</comment>
<reference evidence="3" key="1">
    <citation type="submission" date="2023-07" db="EMBL/GenBank/DDBJ databases">
        <title>Genomic Encyclopedia of Type Strains, Phase IV (KMG-IV): sequencing the most valuable type-strain genomes for metagenomic binning, comparative biology and taxonomic classification.</title>
        <authorList>
            <person name="Goeker M."/>
        </authorList>
    </citation>
    <scope>NUCLEOTIDE SEQUENCE</scope>
    <source>
        <strain evidence="3">DSM 26174</strain>
    </source>
</reference>
<feature type="region of interest" description="Disordered" evidence="1">
    <location>
        <begin position="68"/>
        <end position="105"/>
    </location>
</feature>
<name>A0AAE3XRC9_9BACT</name>
<feature type="region of interest" description="Disordered" evidence="1">
    <location>
        <begin position="1"/>
        <end position="56"/>
    </location>
</feature>
<evidence type="ECO:0000313" key="3">
    <source>
        <dbReference type="EMBL" id="MDR6240034.1"/>
    </source>
</evidence>
<feature type="domain" description="eCIS core" evidence="2">
    <location>
        <begin position="101"/>
        <end position="166"/>
    </location>
</feature>
<dbReference type="EMBL" id="JAVDQD010000003">
    <property type="protein sequence ID" value="MDR6240034.1"/>
    <property type="molecule type" value="Genomic_DNA"/>
</dbReference>
<evidence type="ECO:0000256" key="1">
    <source>
        <dbReference type="SAM" id="MobiDB-lite"/>
    </source>
</evidence>
<gene>
    <name evidence="3" type="ORF">HNQ88_003082</name>
</gene>
<protein>
    <recommendedName>
        <fullName evidence="2">eCIS core domain-containing protein</fullName>
    </recommendedName>
</protein>
<accession>A0AAE3XRC9</accession>
<proteinExistence type="predicted"/>
<dbReference type="Proteomes" id="UP001185092">
    <property type="component" value="Unassembled WGS sequence"/>
</dbReference>
<evidence type="ECO:0000313" key="4">
    <source>
        <dbReference type="Proteomes" id="UP001185092"/>
    </source>
</evidence>
<dbReference type="InterPro" id="IPR025295">
    <property type="entry name" value="eCIS_core_dom"/>
</dbReference>
<feature type="compositionally biased region" description="Polar residues" evidence="1">
    <location>
        <begin position="1"/>
        <end position="14"/>
    </location>
</feature>
<dbReference type="RefSeq" id="WP_309939856.1">
    <property type="nucleotide sequence ID" value="NZ_AP025305.1"/>
</dbReference>
<evidence type="ECO:0000259" key="2">
    <source>
        <dbReference type="Pfam" id="PF13699"/>
    </source>
</evidence>